<protein>
    <submittedName>
        <fullName evidence="1">Uncharacterized protein</fullName>
    </submittedName>
</protein>
<dbReference type="EMBL" id="BPLR01008490">
    <property type="protein sequence ID" value="GIY25094.1"/>
    <property type="molecule type" value="Genomic_DNA"/>
</dbReference>
<evidence type="ECO:0000313" key="2">
    <source>
        <dbReference type="Proteomes" id="UP001054945"/>
    </source>
</evidence>
<name>A0AAV4RVE2_CAEEX</name>
<keyword evidence="2" id="KW-1185">Reference proteome</keyword>
<dbReference type="AlphaFoldDB" id="A0AAV4RVE2"/>
<comment type="caution">
    <text evidence="1">The sequence shown here is derived from an EMBL/GenBank/DDBJ whole genome shotgun (WGS) entry which is preliminary data.</text>
</comment>
<sequence>MIQNDRMFELAEIRIHPSSIQNILPFMLWGSGKFIPLAITTSFLKSAFPDEFVIDDAKDARLQLRGDDERIARSSSKF</sequence>
<accession>A0AAV4RVE2</accession>
<dbReference type="Proteomes" id="UP001054945">
    <property type="component" value="Unassembled WGS sequence"/>
</dbReference>
<proteinExistence type="predicted"/>
<reference evidence="1 2" key="1">
    <citation type="submission" date="2021-06" db="EMBL/GenBank/DDBJ databases">
        <title>Caerostris extrusa draft genome.</title>
        <authorList>
            <person name="Kono N."/>
            <person name="Arakawa K."/>
        </authorList>
    </citation>
    <scope>NUCLEOTIDE SEQUENCE [LARGE SCALE GENOMIC DNA]</scope>
</reference>
<organism evidence="1 2">
    <name type="scientific">Caerostris extrusa</name>
    <name type="common">Bark spider</name>
    <name type="synonym">Caerostris bankana</name>
    <dbReference type="NCBI Taxonomy" id="172846"/>
    <lineage>
        <taxon>Eukaryota</taxon>
        <taxon>Metazoa</taxon>
        <taxon>Ecdysozoa</taxon>
        <taxon>Arthropoda</taxon>
        <taxon>Chelicerata</taxon>
        <taxon>Arachnida</taxon>
        <taxon>Araneae</taxon>
        <taxon>Araneomorphae</taxon>
        <taxon>Entelegynae</taxon>
        <taxon>Araneoidea</taxon>
        <taxon>Araneidae</taxon>
        <taxon>Caerostris</taxon>
    </lineage>
</organism>
<evidence type="ECO:0000313" key="1">
    <source>
        <dbReference type="EMBL" id="GIY25094.1"/>
    </source>
</evidence>
<gene>
    <name evidence="1" type="ORF">CEXT_245781</name>
</gene>